<evidence type="ECO:0000313" key="2">
    <source>
        <dbReference type="EMBL" id="MTG99421.1"/>
    </source>
</evidence>
<dbReference type="Proteomes" id="UP000438760">
    <property type="component" value="Unassembled WGS sequence"/>
</dbReference>
<keyword evidence="3" id="KW-1185">Reference proteome</keyword>
<dbReference type="InterPro" id="IPR018490">
    <property type="entry name" value="cNMP-bd_dom_sf"/>
</dbReference>
<dbReference type="RefSeq" id="WP_155093408.1">
    <property type="nucleotide sequence ID" value="NZ_CP102754.1"/>
</dbReference>
<name>A0A6I3LRU9_9FLAO</name>
<organism evidence="2 3">
    <name type="scientific">Myroides albus</name>
    <dbReference type="NCBI Taxonomy" id="2562892"/>
    <lineage>
        <taxon>Bacteria</taxon>
        <taxon>Pseudomonadati</taxon>
        <taxon>Bacteroidota</taxon>
        <taxon>Flavobacteriia</taxon>
        <taxon>Flavobacteriales</taxon>
        <taxon>Flavobacteriaceae</taxon>
        <taxon>Myroides</taxon>
    </lineage>
</organism>
<dbReference type="Gene3D" id="2.60.120.10">
    <property type="entry name" value="Jelly Rolls"/>
    <property type="match status" value="1"/>
</dbReference>
<sequence length="172" mass="20215">MLMLEAFFTESSRESYKCKVIVLKEGMIANRIGLIKKGGLRMFLDKDGEEVTFQFMFEGSLISSFESFWTGEPSAYSVETIEETEIYWIEKEVFESILSDNQSLKIAFQDYIINRMLAYQRLFLSRIKYSPEERYKQLQTLSPELLQRVPQHYIASYLGITAVSLSRIRNRR</sequence>
<dbReference type="SUPFAM" id="SSF51206">
    <property type="entry name" value="cAMP-binding domain-like"/>
    <property type="match status" value="1"/>
</dbReference>
<dbReference type="AlphaFoldDB" id="A0A6I3LRU9"/>
<protein>
    <submittedName>
        <fullName evidence="2">Cyclic nucleotide-binding domain-containing protein</fullName>
    </submittedName>
</protein>
<dbReference type="PROSITE" id="PS50042">
    <property type="entry name" value="CNMP_BINDING_3"/>
    <property type="match status" value="1"/>
</dbReference>
<dbReference type="EMBL" id="WMJX01000080">
    <property type="protein sequence ID" value="MTG99421.1"/>
    <property type="molecule type" value="Genomic_DNA"/>
</dbReference>
<evidence type="ECO:0000259" key="1">
    <source>
        <dbReference type="PROSITE" id="PS50042"/>
    </source>
</evidence>
<accession>A0A6I3LRU9</accession>
<dbReference type="OrthoDB" id="663011at2"/>
<dbReference type="Pfam" id="PF00027">
    <property type="entry name" value="cNMP_binding"/>
    <property type="match status" value="1"/>
</dbReference>
<evidence type="ECO:0000313" key="3">
    <source>
        <dbReference type="Proteomes" id="UP000438760"/>
    </source>
</evidence>
<gene>
    <name evidence="2" type="ORF">GJV76_15045</name>
</gene>
<proteinExistence type="predicted"/>
<feature type="domain" description="Cyclic nucleotide-binding" evidence="1">
    <location>
        <begin position="22"/>
        <end position="115"/>
    </location>
</feature>
<reference evidence="2 3" key="1">
    <citation type="submission" date="2019-11" db="EMBL/GenBank/DDBJ databases">
        <title>Genome of Strain BIT-d1.</title>
        <authorList>
            <person name="Yang Y."/>
        </authorList>
    </citation>
    <scope>NUCLEOTIDE SEQUENCE [LARGE SCALE GENOMIC DNA]</scope>
    <source>
        <strain evidence="2 3">BIT-d1</strain>
    </source>
</reference>
<comment type="caution">
    <text evidence="2">The sequence shown here is derived from an EMBL/GenBank/DDBJ whole genome shotgun (WGS) entry which is preliminary data.</text>
</comment>
<dbReference type="InterPro" id="IPR000595">
    <property type="entry name" value="cNMP-bd_dom"/>
</dbReference>
<dbReference type="InterPro" id="IPR014710">
    <property type="entry name" value="RmlC-like_jellyroll"/>
</dbReference>